<dbReference type="NCBIfam" id="TIGR01708">
    <property type="entry name" value="typeII_sec_gspH"/>
    <property type="match status" value="1"/>
</dbReference>
<feature type="region of interest" description="Disordered" evidence="10">
    <location>
        <begin position="185"/>
        <end position="205"/>
    </location>
</feature>
<dbReference type="Gene3D" id="3.55.40.10">
    <property type="entry name" value="minor pseudopilin epsh domain"/>
    <property type="match status" value="1"/>
</dbReference>
<keyword evidence="7 11" id="KW-1133">Transmembrane helix</keyword>
<comment type="caution">
    <text evidence="12">The sequence shown here is derived from an EMBL/GenBank/DDBJ whole genome shotgun (WGS) entry which is preliminary data.</text>
</comment>
<dbReference type="EMBL" id="JAUCBP010000013">
    <property type="protein sequence ID" value="MDM7862078.1"/>
    <property type="molecule type" value="Genomic_DNA"/>
</dbReference>
<name>A0ABT7T0V5_9ALTE</name>
<dbReference type="RefSeq" id="WP_289367213.1">
    <property type="nucleotide sequence ID" value="NZ_JAUCBP010000013.1"/>
</dbReference>
<dbReference type="InterPro" id="IPR049875">
    <property type="entry name" value="TypeII_GspH"/>
</dbReference>
<protein>
    <recommendedName>
        <fullName evidence="2">Type II secretion system protein H</fullName>
    </recommendedName>
    <alternativeName>
        <fullName evidence="9">General secretion pathway protein H</fullName>
    </alternativeName>
</protein>
<proteinExistence type="predicted"/>
<evidence type="ECO:0000256" key="4">
    <source>
        <dbReference type="ARBA" id="ARBA00022481"/>
    </source>
</evidence>
<evidence type="ECO:0000256" key="1">
    <source>
        <dbReference type="ARBA" id="ARBA00004377"/>
    </source>
</evidence>
<gene>
    <name evidence="12" type="primary">gspH</name>
    <name evidence="12" type="ORF">QTP81_15850</name>
</gene>
<reference evidence="12 13" key="1">
    <citation type="submission" date="2023-06" db="EMBL/GenBank/DDBJ databases">
        <title>Alteromonas sp. ASW11-36 isolated from intertidal sand.</title>
        <authorList>
            <person name="Li Y."/>
        </authorList>
    </citation>
    <scope>NUCLEOTIDE SEQUENCE [LARGE SCALE GENOMIC DNA]</scope>
    <source>
        <strain evidence="12 13">ASW11-36</strain>
    </source>
</reference>
<keyword evidence="13" id="KW-1185">Reference proteome</keyword>
<dbReference type="PROSITE" id="PS00409">
    <property type="entry name" value="PROKAR_NTER_METHYL"/>
    <property type="match status" value="1"/>
</dbReference>
<keyword evidence="4" id="KW-0488">Methylation</keyword>
<evidence type="ECO:0000313" key="12">
    <source>
        <dbReference type="EMBL" id="MDM7862078.1"/>
    </source>
</evidence>
<dbReference type="SUPFAM" id="SSF54523">
    <property type="entry name" value="Pili subunits"/>
    <property type="match status" value="1"/>
</dbReference>
<comment type="subcellular location">
    <subcellularLocation>
        <location evidence="1">Cell inner membrane</location>
        <topology evidence="1">Single-pass membrane protein</topology>
    </subcellularLocation>
</comment>
<dbReference type="NCBIfam" id="TIGR02532">
    <property type="entry name" value="IV_pilin_GFxxxE"/>
    <property type="match status" value="1"/>
</dbReference>
<feature type="transmembrane region" description="Helical" evidence="11">
    <location>
        <begin position="7"/>
        <end position="32"/>
    </location>
</feature>
<dbReference type="InterPro" id="IPR012902">
    <property type="entry name" value="N_methyl_site"/>
</dbReference>
<evidence type="ECO:0000256" key="3">
    <source>
        <dbReference type="ARBA" id="ARBA00022475"/>
    </source>
</evidence>
<evidence type="ECO:0000256" key="10">
    <source>
        <dbReference type="SAM" id="MobiDB-lite"/>
    </source>
</evidence>
<dbReference type="Pfam" id="PF07963">
    <property type="entry name" value="N_methyl"/>
    <property type="match status" value="1"/>
</dbReference>
<keyword evidence="8 11" id="KW-0472">Membrane</keyword>
<dbReference type="Proteomes" id="UP001234343">
    <property type="component" value="Unassembled WGS sequence"/>
</dbReference>
<dbReference type="InterPro" id="IPR002416">
    <property type="entry name" value="T2SS_protein-GspH"/>
</dbReference>
<keyword evidence="5" id="KW-0997">Cell inner membrane</keyword>
<sequence>MTSNRKGFTLLEVMVVLFMIGVAAAVVMYNAFSASQSDRLQEHVKRLQVVFDMASDFAILNQQQLGLYINEDEGTYHFAMLDDDDEWQPISDVPTFAEHELPIEFSMELNLDDLPWNDEDSLFDRGVFDESLSVSEDGVEIGEDDKPPPPPQILILSSGDITPFSLVFSYEPEFGDDEPAYFRLEGEESAPLQRLGPLLRPDEDL</sequence>
<evidence type="ECO:0000256" key="5">
    <source>
        <dbReference type="ARBA" id="ARBA00022519"/>
    </source>
</evidence>
<evidence type="ECO:0000313" key="13">
    <source>
        <dbReference type="Proteomes" id="UP001234343"/>
    </source>
</evidence>
<evidence type="ECO:0000256" key="6">
    <source>
        <dbReference type="ARBA" id="ARBA00022692"/>
    </source>
</evidence>
<accession>A0ABT7T0V5</accession>
<evidence type="ECO:0000256" key="7">
    <source>
        <dbReference type="ARBA" id="ARBA00022989"/>
    </source>
</evidence>
<dbReference type="PRINTS" id="PR00885">
    <property type="entry name" value="BCTERIALGSPH"/>
</dbReference>
<evidence type="ECO:0000256" key="9">
    <source>
        <dbReference type="ARBA" id="ARBA00030775"/>
    </source>
</evidence>
<evidence type="ECO:0000256" key="2">
    <source>
        <dbReference type="ARBA" id="ARBA00021549"/>
    </source>
</evidence>
<evidence type="ECO:0000256" key="8">
    <source>
        <dbReference type="ARBA" id="ARBA00023136"/>
    </source>
</evidence>
<keyword evidence="6 11" id="KW-0812">Transmembrane</keyword>
<keyword evidence="3" id="KW-1003">Cell membrane</keyword>
<evidence type="ECO:0000256" key="11">
    <source>
        <dbReference type="SAM" id="Phobius"/>
    </source>
</evidence>
<dbReference type="InterPro" id="IPR045584">
    <property type="entry name" value="Pilin-like"/>
</dbReference>
<organism evidence="12 13">
    <name type="scientific">Alteromonas arenosi</name>
    <dbReference type="NCBI Taxonomy" id="3055817"/>
    <lineage>
        <taxon>Bacteria</taxon>
        <taxon>Pseudomonadati</taxon>
        <taxon>Pseudomonadota</taxon>
        <taxon>Gammaproteobacteria</taxon>
        <taxon>Alteromonadales</taxon>
        <taxon>Alteromonadaceae</taxon>
        <taxon>Alteromonas/Salinimonas group</taxon>
        <taxon>Alteromonas</taxon>
    </lineage>
</organism>